<keyword evidence="1" id="KW-0472">Membrane</keyword>
<feature type="transmembrane region" description="Helical" evidence="1">
    <location>
        <begin position="55"/>
        <end position="72"/>
    </location>
</feature>
<reference evidence="2 3" key="1">
    <citation type="submission" date="2024-01" db="EMBL/GenBank/DDBJ databases">
        <title>Genome insights into Plantactinospora veratri sp. nov.</title>
        <authorList>
            <person name="Wang L."/>
        </authorList>
    </citation>
    <scope>NUCLEOTIDE SEQUENCE [LARGE SCALE GENOMIC DNA]</scope>
    <source>
        <strain evidence="2 3">NEAU-FHS4</strain>
    </source>
</reference>
<evidence type="ECO:0000313" key="2">
    <source>
        <dbReference type="EMBL" id="MEE6307865.1"/>
    </source>
</evidence>
<keyword evidence="3" id="KW-1185">Reference proteome</keyword>
<evidence type="ECO:0000313" key="3">
    <source>
        <dbReference type="Proteomes" id="UP001339911"/>
    </source>
</evidence>
<keyword evidence="1" id="KW-0812">Transmembrane</keyword>
<feature type="transmembrane region" description="Helical" evidence="1">
    <location>
        <begin position="32"/>
        <end position="49"/>
    </location>
</feature>
<organism evidence="2 3">
    <name type="scientific">Plantactinospora veratri</name>
    <dbReference type="NCBI Taxonomy" id="1436122"/>
    <lineage>
        <taxon>Bacteria</taxon>
        <taxon>Bacillati</taxon>
        <taxon>Actinomycetota</taxon>
        <taxon>Actinomycetes</taxon>
        <taxon>Micromonosporales</taxon>
        <taxon>Micromonosporaceae</taxon>
        <taxon>Plantactinospora</taxon>
    </lineage>
</organism>
<sequence length="252" mass="27507">MRNCPPEIAEIVAETGLGEVVERYRLTVAMELSFAVTCGVLGGFGLLFGDDVGRAIGAGAAGLGVLFAVPAWRKSRRHLYLCTRGLLTTTGTTTVTRLLRWDEVAHVRVWVTRIYQLGPAEEFPRCVLELTDGTTLNLARPPYAGVGRLAEAVERAVAEVTYPRRTREITETGSSAFGPITVSKLGVRDGRRFVAWSDVARVERGRVRLRIWNRAGEQVVSRQVRTIPDLACLLRIAATTRGGPANPVKALP</sequence>
<dbReference type="EMBL" id="JAZGQL010000008">
    <property type="protein sequence ID" value="MEE6307865.1"/>
    <property type="molecule type" value="Genomic_DNA"/>
</dbReference>
<dbReference type="Pfam" id="PF20226">
    <property type="entry name" value="DUF6585"/>
    <property type="match status" value="1"/>
</dbReference>
<dbReference type="RefSeq" id="WP_331208149.1">
    <property type="nucleotide sequence ID" value="NZ_JAZGQL010000008.1"/>
</dbReference>
<dbReference type="Proteomes" id="UP001339911">
    <property type="component" value="Unassembled WGS sequence"/>
</dbReference>
<comment type="caution">
    <text evidence="2">The sequence shown here is derived from an EMBL/GenBank/DDBJ whole genome shotgun (WGS) entry which is preliminary data.</text>
</comment>
<accession>A0ABU7SD48</accession>
<protein>
    <submittedName>
        <fullName evidence="2">DUF6585 family protein</fullName>
    </submittedName>
</protein>
<gene>
    <name evidence="2" type="ORF">V1634_13640</name>
</gene>
<keyword evidence="1" id="KW-1133">Transmembrane helix</keyword>
<proteinExistence type="predicted"/>
<name>A0ABU7SD48_9ACTN</name>
<evidence type="ECO:0000256" key="1">
    <source>
        <dbReference type="SAM" id="Phobius"/>
    </source>
</evidence>
<dbReference type="InterPro" id="IPR046492">
    <property type="entry name" value="DUF6585"/>
</dbReference>